<keyword evidence="1" id="KW-0472">Membrane</keyword>
<dbReference type="RefSeq" id="WP_111547907.1">
    <property type="nucleotide sequence ID" value="NZ_MZXV01000070.1"/>
</dbReference>
<reference evidence="3" key="1">
    <citation type="submission" date="2017-03" db="EMBL/GenBank/DDBJ databases">
        <authorList>
            <person name="Safronova V.I."/>
            <person name="Sazanova A.L."/>
            <person name="Chirak E.R."/>
        </authorList>
    </citation>
    <scope>NUCLEOTIDE SEQUENCE [LARGE SCALE GENOMIC DNA]</scope>
    <source>
        <strain evidence="3">Ach-343</strain>
    </source>
</reference>
<comment type="caution">
    <text evidence="2">The sequence shown here is derived from an EMBL/GenBank/DDBJ whole genome shotgun (WGS) entry which is preliminary data.</text>
</comment>
<dbReference type="EMBL" id="MZXV01000070">
    <property type="protein sequence ID" value="PZV34592.1"/>
    <property type="molecule type" value="Genomic_DNA"/>
</dbReference>
<dbReference type="OrthoDB" id="8479693at2"/>
<evidence type="ECO:0000256" key="1">
    <source>
        <dbReference type="SAM" id="Phobius"/>
    </source>
</evidence>
<evidence type="ECO:0008006" key="4">
    <source>
        <dbReference type="Google" id="ProtNLM"/>
    </source>
</evidence>
<proteinExistence type="predicted"/>
<name>A0A2W7BV95_9HYPH</name>
<keyword evidence="1" id="KW-1133">Transmembrane helix</keyword>
<feature type="transmembrane region" description="Helical" evidence="1">
    <location>
        <begin position="6"/>
        <end position="25"/>
    </location>
</feature>
<evidence type="ECO:0000313" key="2">
    <source>
        <dbReference type="EMBL" id="PZV34592.1"/>
    </source>
</evidence>
<dbReference type="AlphaFoldDB" id="A0A2W7BV95"/>
<dbReference type="Proteomes" id="UP000248616">
    <property type="component" value="Unassembled WGS sequence"/>
</dbReference>
<organism evidence="2 3">
    <name type="scientific">Mesorhizobium kowhaii</name>
    <dbReference type="NCBI Taxonomy" id="1300272"/>
    <lineage>
        <taxon>Bacteria</taxon>
        <taxon>Pseudomonadati</taxon>
        <taxon>Pseudomonadota</taxon>
        <taxon>Alphaproteobacteria</taxon>
        <taxon>Hyphomicrobiales</taxon>
        <taxon>Phyllobacteriaceae</taxon>
        <taxon>Mesorhizobium</taxon>
    </lineage>
</organism>
<keyword evidence="1" id="KW-0812">Transmembrane</keyword>
<protein>
    <recommendedName>
        <fullName evidence="4">DUF4760 domain-containing protein</fullName>
    </recommendedName>
</protein>
<sequence length="173" mass="19617">MSLQDAASLGQVIAALGVLGSLFFVGRQVRQSVRFQKLAVIDSLSTSIACLNIPGMEAPALGEALAIVTQDWNASSREQRIIAHYFLFSYFKLAENAWYQREAGILEPSQWHGWENMVRMYYHSPGVQSVWWPRRHDAYSHPFQLYLARTRPPEDFGAMNDVFRDHAPAETAT</sequence>
<keyword evidence="3" id="KW-1185">Reference proteome</keyword>
<accession>A0A2W7BV95</accession>
<evidence type="ECO:0000313" key="3">
    <source>
        <dbReference type="Proteomes" id="UP000248616"/>
    </source>
</evidence>
<gene>
    <name evidence="2" type="ORF">B5V02_31225</name>
</gene>